<evidence type="ECO:0000256" key="1">
    <source>
        <dbReference type="ARBA" id="ARBA00007867"/>
    </source>
</evidence>
<comment type="similarity">
    <text evidence="1">Belongs to the spermidine/spermine synthase family.</text>
</comment>
<evidence type="ECO:0000313" key="7">
    <source>
        <dbReference type="EMBL" id="GKT32105.1"/>
    </source>
</evidence>
<dbReference type="Pfam" id="PF01564">
    <property type="entry name" value="Spermine_synth"/>
    <property type="match status" value="1"/>
</dbReference>
<reference evidence="7" key="1">
    <citation type="submission" date="2022-03" db="EMBL/GenBank/DDBJ databases">
        <title>Draft genome sequence of Aduncisulcus paluster, a free-living microaerophilic Fornicata.</title>
        <authorList>
            <person name="Yuyama I."/>
            <person name="Kume K."/>
            <person name="Tamura T."/>
            <person name="Inagaki Y."/>
            <person name="Hashimoto T."/>
        </authorList>
    </citation>
    <scope>NUCLEOTIDE SEQUENCE</scope>
    <source>
        <strain evidence="7">NY0171</strain>
    </source>
</reference>
<accession>A0ABQ5KHV0</accession>
<dbReference type="PANTHER" id="PTHR43317:SF1">
    <property type="entry name" value="THERMOSPERMINE SYNTHASE ACAULIS5"/>
    <property type="match status" value="1"/>
</dbReference>
<proteinExistence type="inferred from homology"/>
<feature type="non-terminal residue" evidence="7">
    <location>
        <position position="178"/>
    </location>
</feature>
<evidence type="ECO:0000313" key="8">
    <source>
        <dbReference type="Proteomes" id="UP001057375"/>
    </source>
</evidence>
<sequence length="178" mass="20469">MLIVVLTGVLLGDSFGKSIEDRLYRDKIIYSEQTQYQKIVVTQHKDDLRLYLDGNIQFSSLDEHRYHEALVHPAMNMAPQREHILILGGGDGLAARELLKYDTVKDITIVDLDPGVTELAKENLLIRRLNEDALLNERVEIRNEDAFRYLETSESKYDVIIIDLPDPNNEALNKLYTN</sequence>
<feature type="domain" description="PABS" evidence="6">
    <location>
        <begin position="7"/>
        <end position="178"/>
    </location>
</feature>
<evidence type="ECO:0000256" key="5">
    <source>
        <dbReference type="SAM" id="SignalP"/>
    </source>
</evidence>
<dbReference type="PANTHER" id="PTHR43317">
    <property type="entry name" value="THERMOSPERMINE SYNTHASE ACAULIS5"/>
    <property type="match status" value="1"/>
</dbReference>
<keyword evidence="3 4" id="KW-0620">Polyamine biosynthesis</keyword>
<dbReference type="Gene3D" id="3.40.50.150">
    <property type="entry name" value="Vaccinia Virus protein VP39"/>
    <property type="match status" value="1"/>
</dbReference>
<keyword evidence="8" id="KW-1185">Reference proteome</keyword>
<dbReference type="SUPFAM" id="SSF53335">
    <property type="entry name" value="S-adenosyl-L-methionine-dependent methyltransferases"/>
    <property type="match status" value="1"/>
</dbReference>
<feature type="chain" id="PRO_5045557416" evidence="5">
    <location>
        <begin position="17"/>
        <end position="178"/>
    </location>
</feature>
<dbReference type="PROSITE" id="PS01330">
    <property type="entry name" value="PABS_1"/>
    <property type="match status" value="1"/>
</dbReference>
<evidence type="ECO:0000256" key="4">
    <source>
        <dbReference type="PROSITE-ProRule" id="PRU00354"/>
    </source>
</evidence>
<keyword evidence="2 4" id="KW-0808">Transferase</keyword>
<comment type="caution">
    <text evidence="7">The sequence shown here is derived from an EMBL/GenBank/DDBJ whole genome shotgun (WGS) entry which is preliminary data.</text>
</comment>
<keyword evidence="5" id="KW-0732">Signal</keyword>
<dbReference type="InterPro" id="IPR030374">
    <property type="entry name" value="PABS"/>
</dbReference>
<feature type="active site" description="Proton acceptor" evidence="4">
    <location>
        <position position="163"/>
    </location>
</feature>
<protein>
    <submittedName>
        <fullName evidence="7">Polyamine aminopropyltransferase</fullName>
    </submittedName>
</protein>
<dbReference type="InterPro" id="IPR030373">
    <property type="entry name" value="PABS_CS"/>
</dbReference>
<dbReference type="Proteomes" id="UP001057375">
    <property type="component" value="Unassembled WGS sequence"/>
</dbReference>
<dbReference type="InterPro" id="IPR029063">
    <property type="entry name" value="SAM-dependent_MTases_sf"/>
</dbReference>
<name>A0ABQ5KHV0_9EUKA</name>
<evidence type="ECO:0000259" key="6">
    <source>
        <dbReference type="PROSITE" id="PS51006"/>
    </source>
</evidence>
<organism evidence="7 8">
    <name type="scientific">Aduncisulcus paluster</name>
    <dbReference type="NCBI Taxonomy" id="2918883"/>
    <lineage>
        <taxon>Eukaryota</taxon>
        <taxon>Metamonada</taxon>
        <taxon>Carpediemonas-like organisms</taxon>
        <taxon>Aduncisulcus</taxon>
    </lineage>
</organism>
<gene>
    <name evidence="7" type="ORF">ADUPG1_006341</name>
</gene>
<feature type="signal peptide" evidence="5">
    <location>
        <begin position="1"/>
        <end position="16"/>
    </location>
</feature>
<dbReference type="EMBL" id="BQXS01009922">
    <property type="protein sequence ID" value="GKT32105.1"/>
    <property type="molecule type" value="Genomic_DNA"/>
</dbReference>
<dbReference type="PROSITE" id="PS51006">
    <property type="entry name" value="PABS_2"/>
    <property type="match status" value="1"/>
</dbReference>
<evidence type="ECO:0000256" key="3">
    <source>
        <dbReference type="ARBA" id="ARBA00023115"/>
    </source>
</evidence>
<evidence type="ECO:0000256" key="2">
    <source>
        <dbReference type="ARBA" id="ARBA00022679"/>
    </source>
</evidence>
<dbReference type="CDD" id="cd02440">
    <property type="entry name" value="AdoMet_MTases"/>
    <property type="match status" value="1"/>
</dbReference>